<name>K6ZE13_9ALTE</name>
<sequence>MNKGNEIKDQKIRVLFCDQLNLARGKYIPESFASNGEAMLCKGVYAVTYSKQLVNAPGGGLEEGLPDVCMKFDPANYRPSWEDNSVIALADVYEHEQPYGLCGRSALKRAIAAWEKHGLSPMIGLEGEAYVVTKQGDQLIPYESPGAYVYGTGIFNDPEGLMDEIWEAAKKCNIPVESLNAEFDAPQFELTLKYADALKACDDFFLFKNLAREILYKKGYLLSFLPKPFAELSGSGLHINISFKDTQGNNALAGGVAKGALSDLTKGCIAGLLEHHEALGSIIAPTVNSYERLKPASMCGYWANWGHDHRAVAVRVSSEMGAGARIEHRVGDGAASPYFAVAAVLQAALLGYENNYSLPDEEKYDGFEQVSSERHVADNLADSIDLLEANKTLTSAIGEELIANYCAIKRAEAEELSEKSADEVISYYSFYI</sequence>
<evidence type="ECO:0000259" key="4">
    <source>
        <dbReference type="PROSITE" id="PS51987"/>
    </source>
</evidence>
<dbReference type="InterPro" id="IPR008146">
    <property type="entry name" value="Gln_synth_cat_dom"/>
</dbReference>
<dbReference type="OrthoDB" id="9789509at2"/>
<comment type="similarity">
    <text evidence="2 3">Belongs to the glutamine synthetase family.</text>
</comment>
<dbReference type="EC" id="6.3.1.2" evidence="5"/>
<keyword evidence="1 5" id="KW-0436">Ligase</keyword>
<protein>
    <submittedName>
        <fullName evidence="5">Glutamine synthetase</fullName>
        <ecNumber evidence="5">6.3.1.2</ecNumber>
    </submittedName>
</protein>
<dbReference type="Proteomes" id="UP000006327">
    <property type="component" value="Unassembled WGS sequence"/>
</dbReference>
<dbReference type="PANTHER" id="PTHR43785">
    <property type="entry name" value="GAMMA-GLUTAMYLPUTRESCINE SYNTHETASE"/>
    <property type="match status" value="1"/>
</dbReference>
<dbReference type="PROSITE" id="PS51987">
    <property type="entry name" value="GS_CATALYTIC"/>
    <property type="match status" value="1"/>
</dbReference>
<evidence type="ECO:0000256" key="2">
    <source>
        <dbReference type="PROSITE-ProRule" id="PRU01331"/>
    </source>
</evidence>
<keyword evidence="6" id="KW-1185">Reference proteome</keyword>
<dbReference type="eggNOG" id="COG0174">
    <property type="taxonomic scope" value="Bacteria"/>
</dbReference>
<dbReference type="GO" id="GO:0006542">
    <property type="term" value="P:glutamine biosynthetic process"/>
    <property type="evidence" value="ECO:0007669"/>
    <property type="project" value="TreeGrafter"/>
</dbReference>
<evidence type="ECO:0000256" key="1">
    <source>
        <dbReference type="ARBA" id="ARBA00022598"/>
    </source>
</evidence>
<evidence type="ECO:0000256" key="3">
    <source>
        <dbReference type="RuleBase" id="RU000384"/>
    </source>
</evidence>
<dbReference type="STRING" id="493475.GARC_4722"/>
<dbReference type="Gene3D" id="3.30.590.10">
    <property type="entry name" value="Glutamine synthetase/guanido kinase, catalytic domain"/>
    <property type="match status" value="1"/>
</dbReference>
<dbReference type="GO" id="GO:0004356">
    <property type="term" value="F:glutamine synthetase activity"/>
    <property type="evidence" value="ECO:0007669"/>
    <property type="project" value="UniProtKB-EC"/>
</dbReference>
<dbReference type="InterPro" id="IPR014746">
    <property type="entry name" value="Gln_synth/guanido_kin_cat_dom"/>
</dbReference>
<dbReference type="AlphaFoldDB" id="K6ZE13"/>
<comment type="caution">
    <text evidence="5">The sequence shown here is derived from an EMBL/GenBank/DDBJ whole genome shotgun (WGS) entry which is preliminary data.</text>
</comment>
<accession>K6ZE13</accession>
<evidence type="ECO:0000313" key="6">
    <source>
        <dbReference type="Proteomes" id="UP000006327"/>
    </source>
</evidence>
<evidence type="ECO:0000313" key="5">
    <source>
        <dbReference type="EMBL" id="GAC21660.1"/>
    </source>
</evidence>
<reference evidence="5 6" key="1">
    <citation type="journal article" date="2017" name="Antonie Van Leeuwenhoek">
        <title>Rhizobium rhizosphaerae sp. nov., a novel species isolated from rice rhizosphere.</title>
        <authorList>
            <person name="Zhao J.J."/>
            <person name="Zhang J."/>
            <person name="Zhang R.J."/>
            <person name="Zhang C.W."/>
            <person name="Yin H.Q."/>
            <person name="Zhang X.X."/>
        </authorList>
    </citation>
    <scope>NUCLEOTIDE SEQUENCE [LARGE SCALE GENOMIC DNA]</scope>
    <source>
        <strain evidence="5 6">BSs20135</strain>
    </source>
</reference>
<dbReference type="RefSeq" id="WP_007624877.1">
    <property type="nucleotide sequence ID" value="NZ_BAEO01000065.1"/>
</dbReference>
<dbReference type="SUPFAM" id="SSF55931">
    <property type="entry name" value="Glutamine synthetase/guanido kinase"/>
    <property type="match status" value="1"/>
</dbReference>
<gene>
    <name evidence="5" type="primary">glnA</name>
    <name evidence="5" type="ORF">GARC_4722</name>
</gene>
<feature type="domain" description="GS catalytic" evidence="4">
    <location>
        <begin position="103"/>
        <end position="432"/>
    </location>
</feature>
<proteinExistence type="inferred from homology"/>
<dbReference type="SMART" id="SM01230">
    <property type="entry name" value="Gln-synt_C"/>
    <property type="match status" value="1"/>
</dbReference>
<dbReference type="Pfam" id="PF00120">
    <property type="entry name" value="Gln-synt_C"/>
    <property type="match status" value="1"/>
</dbReference>
<dbReference type="EMBL" id="BAEO01000065">
    <property type="protein sequence ID" value="GAC21660.1"/>
    <property type="molecule type" value="Genomic_DNA"/>
</dbReference>
<dbReference type="PANTHER" id="PTHR43785:SF12">
    <property type="entry name" value="TYPE-1 GLUTAMINE SYNTHETASE 2"/>
    <property type="match status" value="1"/>
</dbReference>
<organism evidence="5 6">
    <name type="scientific">Paraglaciecola arctica BSs20135</name>
    <dbReference type="NCBI Taxonomy" id="493475"/>
    <lineage>
        <taxon>Bacteria</taxon>
        <taxon>Pseudomonadati</taxon>
        <taxon>Pseudomonadota</taxon>
        <taxon>Gammaproteobacteria</taxon>
        <taxon>Alteromonadales</taxon>
        <taxon>Alteromonadaceae</taxon>
        <taxon>Paraglaciecola</taxon>
    </lineage>
</organism>